<dbReference type="InterPro" id="IPR038607">
    <property type="entry name" value="PhoD-like_sf"/>
</dbReference>
<dbReference type="PANTHER" id="PTHR43606:SF2">
    <property type="entry name" value="ALKALINE PHOSPHATASE FAMILY PROTEIN (AFU_ORTHOLOGUE AFUA_5G03860)"/>
    <property type="match status" value="1"/>
</dbReference>
<dbReference type="Proteomes" id="UP001461163">
    <property type="component" value="Unassembled WGS sequence"/>
</dbReference>
<dbReference type="PANTHER" id="PTHR43606">
    <property type="entry name" value="PHOSPHATASE, PUTATIVE (AFU_ORTHOLOGUE AFUA_6G08710)-RELATED"/>
    <property type="match status" value="1"/>
</dbReference>
<organism evidence="2 3">
    <name type="scientific">Paraglaciecola mesophila</name>
    <dbReference type="NCBI Taxonomy" id="197222"/>
    <lineage>
        <taxon>Bacteria</taxon>
        <taxon>Pseudomonadati</taxon>
        <taxon>Pseudomonadota</taxon>
        <taxon>Gammaproteobacteria</taxon>
        <taxon>Alteromonadales</taxon>
        <taxon>Alteromonadaceae</taxon>
        <taxon>Paraglaciecola</taxon>
    </lineage>
</organism>
<gene>
    <name evidence="2" type="ORF">WNY77_16850</name>
</gene>
<reference evidence="2 3" key="1">
    <citation type="submission" date="2024-03" db="EMBL/GenBank/DDBJ databases">
        <title>Community enrichment and isolation of bacterial strains for fucoidan degradation.</title>
        <authorList>
            <person name="Sichert A."/>
        </authorList>
    </citation>
    <scope>NUCLEOTIDE SEQUENCE [LARGE SCALE GENOMIC DNA]</scope>
    <source>
        <strain evidence="2 3">AS12</strain>
    </source>
</reference>
<protein>
    <submittedName>
        <fullName evidence="2">Alkaline phosphatase D family protein</fullName>
    </submittedName>
</protein>
<comment type="caution">
    <text evidence="2">The sequence shown here is derived from an EMBL/GenBank/DDBJ whole genome shotgun (WGS) entry which is preliminary data.</text>
</comment>
<evidence type="ECO:0000313" key="3">
    <source>
        <dbReference type="Proteomes" id="UP001461163"/>
    </source>
</evidence>
<name>A0ABU9SYY3_9ALTE</name>
<evidence type="ECO:0000259" key="1">
    <source>
        <dbReference type="Pfam" id="PF09423"/>
    </source>
</evidence>
<sequence length="810" mass="89883">MKCSNGKSTQPKLMSRRAALKFVGAGVGAGVLAASSGCARSLRNQKADTALAELAVNTDASHVTQMQDNWQQTHDRVWLGGEFWANPMEDWQVKEGHAHCINPGGNRSVHSLTHQLKHKQGSFEIRVRLQSLAPNENDGGGGVRLGVRSELNEYRSNCFVREGYDVGVIKNTLIVGSERIPLKIDIADKPVDLIIMGKPQVGAMLLDVEVHLAENQRLLVEHSLLVSADEVLGNVALVSNFALPATDFQSDAKEHNGSRYRFSDWRMAGSAFEYLPEQRFGPILWTMYTLSDSQSEKGFVLKLSALLGPLGAKDNQSVELQVKRRGQWASLGHSQIDPAASLASFTHENWDESQSAEFRVVYNQLLKDGSHTTDIYSGTIQADPKGRPLRMASLTCQNDYAFPYAPVAENLQKLNPDLVFFSGDQLYEHHGGFGYVRAPSQRATMNYLRMYYQFGWSFREIMRDRPTVCLPDDHDVLQGNLWGEGGAPMQHIERDPSASILGGYIQPVSMVNVVHKTNTAHHPTGFDTTPNPSGISSYYGSLIYGDVGFAILADRQWKSAPEGIGVVVGATGQDEAPGYVNPDFDGPDLALLGQRQEEYLKQWGQDWRGHKLKAVLSQTVFAGIATHQPRPDRYLKYDFDSSGWPASARNNAIDIMRESAALHICGDTHLGTLSQYGVHNQRDSNWAFCSPAIAAGWPRWWKPDAVGFDVKNRPEHGLANTGEYLDAFGNKMYVYAVANPLVGKSANRYVQAHEKGSGFGMITFDIEKQTYTLEAYKFLIDVTDNKATNQYDGWPVTIHKDENRGMNQLR</sequence>
<dbReference type="EMBL" id="JBBMQS010000011">
    <property type="protein sequence ID" value="MEM5499082.1"/>
    <property type="molecule type" value="Genomic_DNA"/>
</dbReference>
<feature type="domain" description="PhoD-like phosphatase metallophosphatase" evidence="1">
    <location>
        <begin position="392"/>
        <end position="696"/>
    </location>
</feature>
<dbReference type="RefSeq" id="WP_342882368.1">
    <property type="nucleotide sequence ID" value="NZ_JBBMQS010000011.1"/>
</dbReference>
<dbReference type="SUPFAM" id="SSF56300">
    <property type="entry name" value="Metallo-dependent phosphatases"/>
    <property type="match status" value="1"/>
</dbReference>
<keyword evidence="3" id="KW-1185">Reference proteome</keyword>
<dbReference type="InterPro" id="IPR006311">
    <property type="entry name" value="TAT_signal"/>
</dbReference>
<evidence type="ECO:0000313" key="2">
    <source>
        <dbReference type="EMBL" id="MEM5499082.1"/>
    </source>
</evidence>
<dbReference type="PROSITE" id="PS51318">
    <property type="entry name" value="TAT"/>
    <property type="match status" value="1"/>
</dbReference>
<dbReference type="InterPro" id="IPR018946">
    <property type="entry name" value="PhoD-like_MPP"/>
</dbReference>
<dbReference type="Pfam" id="PF09423">
    <property type="entry name" value="PhoD"/>
    <property type="match status" value="1"/>
</dbReference>
<dbReference type="InterPro" id="IPR029052">
    <property type="entry name" value="Metallo-depent_PP-like"/>
</dbReference>
<accession>A0ABU9SYY3</accession>
<dbReference type="InterPro" id="IPR052900">
    <property type="entry name" value="Phospholipid_Metab_Enz"/>
</dbReference>
<dbReference type="Gene3D" id="3.60.21.70">
    <property type="entry name" value="PhoD-like phosphatase"/>
    <property type="match status" value="1"/>
</dbReference>
<proteinExistence type="predicted"/>